<dbReference type="Gene3D" id="1.10.287.2250">
    <property type="match status" value="1"/>
</dbReference>
<dbReference type="HOGENOM" id="CLU_098821_0_0_1"/>
<accession>A0A0E0PP83</accession>
<reference evidence="2" key="2">
    <citation type="submission" date="2015-06" db="UniProtKB">
        <authorList>
            <consortium name="EnsemblPlants"/>
        </authorList>
    </citation>
    <scope>IDENTIFICATION</scope>
</reference>
<reference evidence="3" key="1">
    <citation type="submission" date="2013-06" db="EMBL/GenBank/DDBJ databases">
        <authorList>
            <person name="Zhao Q."/>
        </authorList>
    </citation>
    <scope>NUCLEOTIDE SEQUENCE</scope>
    <source>
        <strain evidence="3">cv. W1943</strain>
    </source>
</reference>
<feature type="region of interest" description="Disordered" evidence="1">
    <location>
        <begin position="1"/>
        <end position="22"/>
    </location>
</feature>
<protein>
    <recommendedName>
        <fullName evidence="4">Cathepsin propeptide inhibitor domain-containing protein</fullName>
    </recommendedName>
</protein>
<sequence>MREKKGEGSTDAGCAAKTKPDRRTLTMASKLVTAVARQAAATSRAARLAAVARHDAAAASRSAGLAAAAASRAARLAAAAASRAARLKPRPPLDDAARLSFRYSSEPPDDGKCVTKEDLESDEAVWALFERYCKSYNRKYDHAQMVRRFRIFKFNAKRTYCWNQYLHKDVKELARAKKDRDLGLPVDSWYLQKELGEYDDGGEPLTENWRKF</sequence>
<organism evidence="2 3">
    <name type="scientific">Oryza rufipogon</name>
    <name type="common">Brownbeard rice</name>
    <name type="synonym">Asian wild rice</name>
    <dbReference type="NCBI Taxonomy" id="4529"/>
    <lineage>
        <taxon>Eukaryota</taxon>
        <taxon>Viridiplantae</taxon>
        <taxon>Streptophyta</taxon>
        <taxon>Embryophyta</taxon>
        <taxon>Tracheophyta</taxon>
        <taxon>Spermatophyta</taxon>
        <taxon>Magnoliopsida</taxon>
        <taxon>Liliopsida</taxon>
        <taxon>Poales</taxon>
        <taxon>Poaceae</taxon>
        <taxon>BOP clade</taxon>
        <taxon>Oryzoideae</taxon>
        <taxon>Oryzeae</taxon>
        <taxon>Oryzinae</taxon>
        <taxon>Oryza</taxon>
    </lineage>
</organism>
<dbReference type="EnsemblPlants" id="ORUFI05G22160.1">
    <property type="protein sequence ID" value="ORUFI05G22160.1"/>
    <property type="gene ID" value="ORUFI05G22160"/>
</dbReference>
<dbReference type="Proteomes" id="UP000008022">
    <property type="component" value="Unassembled WGS sequence"/>
</dbReference>
<dbReference type="OMA" id="AKRTYCW"/>
<proteinExistence type="predicted"/>
<dbReference type="STRING" id="4529.A0A0E0PP83"/>
<keyword evidence="3" id="KW-1185">Reference proteome</keyword>
<dbReference type="eggNOG" id="ENOG502R3AG">
    <property type="taxonomic scope" value="Eukaryota"/>
</dbReference>
<dbReference type="AlphaFoldDB" id="A0A0E0PP83"/>
<evidence type="ECO:0000256" key="1">
    <source>
        <dbReference type="SAM" id="MobiDB-lite"/>
    </source>
</evidence>
<evidence type="ECO:0000313" key="2">
    <source>
        <dbReference type="EnsemblPlants" id="ORUFI05G22160.1"/>
    </source>
</evidence>
<dbReference type="Gramene" id="ORUFI05G22160.1">
    <property type="protein sequence ID" value="ORUFI05G22160.1"/>
    <property type="gene ID" value="ORUFI05G22160"/>
</dbReference>
<evidence type="ECO:0000313" key="3">
    <source>
        <dbReference type="Proteomes" id="UP000008022"/>
    </source>
</evidence>
<evidence type="ECO:0008006" key="4">
    <source>
        <dbReference type="Google" id="ProtNLM"/>
    </source>
</evidence>
<name>A0A0E0PP83_ORYRU</name>